<dbReference type="SUPFAM" id="SSF56601">
    <property type="entry name" value="beta-lactamase/transpeptidase-like"/>
    <property type="match status" value="1"/>
</dbReference>
<protein>
    <recommendedName>
        <fullName evidence="1">Beta-lactamase-related domain-containing protein</fullName>
    </recommendedName>
</protein>
<evidence type="ECO:0000259" key="1">
    <source>
        <dbReference type="Pfam" id="PF00144"/>
    </source>
</evidence>
<accession>A0A382HZ68</accession>
<feature type="domain" description="Beta-lactamase-related" evidence="1">
    <location>
        <begin position="117"/>
        <end position="245"/>
    </location>
</feature>
<dbReference type="InterPro" id="IPR001466">
    <property type="entry name" value="Beta-lactam-related"/>
</dbReference>
<dbReference type="AlphaFoldDB" id="A0A382HZ68"/>
<dbReference type="Gene3D" id="3.40.710.10">
    <property type="entry name" value="DD-peptidase/beta-lactamase superfamily"/>
    <property type="match status" value="1"/>
</dbReference>
<evidence type="ECO:0000313" key="2">
    <source>
        <dbReference type="EMBL" id="SVB92670.1"/>
    </source>
</evidence>
<organism evidence="2">
    <name type="scientific">marine metagenome</name>
    <dbReference type="NCBI Taxonomy" id="408172"/>
    <lineage>
        <taxon>unclassified sequences</taxon>
        <taxon>metagenomes</taxon>
        <taxon>ecological metagenomes</taxon>
    </lineage>
</organism>
<dbReference type="InterPro" id="IPR012338">
    <property type="entry name" value="Beta-lactam/transpept-like"/>
</dbReference>
<name>A0A382HZ68_9ZZZZ</name>
<dbReference type="PANTHER" id="PTHR43283:SF14">
    <property type="entry name" value="BLL8153 PROTEIN"/>
    <property type="match status" value="1"/>
</dbReference>
<proteinExistence type="predicted"/>
<dbReference type="InterPro" id="IPR050789">
    <property type="entry name" value="Diverse_Enzym_Activities"/>
</dbReference>
<sequence>MTSLKSGVKMGLMKKLSICLFLVLFGFSAPSFADHQLKKSKEESLIVHKQRMNELPNNAHAIWKNYKNEIIKKANSPKVLKDNSKPNKKLKKIIKKSDLLSVLYFNGNEIEVNEISSKKMKDTDLMYSMSMAKSYVGYLLGHAVCDGYIKSLDDPIDKYLSETKGTLYEGVSLRDLSNMSAGDAFYFQEKGYKAESPKSYAIPLLVRGIPIVEFIKKTEKKYQKKQTFDYSNIQTDIVANALDKNIPGGIGKYMQIKVSERAGNTEEMLFFRDNNNWAILFAFLYSSRMDYLKFGKLIYDDWKSDSCISNYLKEVLNKSVSSKKKKKDDYKRYSAFFWTGNKSLKFKHLALLGHGGQRIIINLDTGAVLSTHSIRKDYNLSKVKKIVLKKLIK</sequence>
<reference evidence="2" key="1">
    <citation type="submission" date="2018-05" db="EMBL/GenBank/DDBJ databases">
        <authorList>
            <person name="Lanie J.A."/>
            <person name="Ng W.-L."/>
            <person name="Kazmierczak K.M."/>
            <person name="Andrzejewski T.M."/>
            <person name="Davidsen T.M."/>
            <person name="Wayne K.J."/>
            <person name="Tettelin H."/>
            <person name="Glass J.I."/>
            <person name="Rusch D."/>
            <person name="Podicherti R."/>
            <person name="Tsui H.-C.T."/>
            <person name="Winkler M.E."/>
        </authorList>
    </citation>
    <scope>NUCLEOTIDE SEQUENCE</scope>
</reference>
<dbReference type="PANTHER" id="PTHR43283">
    <property type="entry name" value="BETA-LACTAMASE-RELATED"/>
    <property type="match status" value="1"/>
</dbReference>
<dbReference type="EMBL" id="UINC01064213">
    <property type="protein sequence ID" value="SVB92670.1"/>
    <property type="molecule type" value="Genomic_DNA"/>
</dbReference>
<dbReference type="Pfam" id="PF00144">
    <property type="entry name" value="Beta-lactamase"/>
    <property type="match status" value="1"/>
</dbReference>
<gene>
    <name evidence="2" type="ORF">METZ01_LOCUS245524</name>
</gene>